<organism evidence="2 3">
    <name type="scientific">Terfezia boudieri ATCC MYA-4762</name>
    <dbReference type="NCBI Taxonomy" id="1051890"/>
    <lineage>
        <taxon>Eukaryota</taxon>
        <taxon>Fungi</taxon>
        <taxon>Dikarya</taxon>
        <taxon>Ascomycota</taxon>
        <taxon>Pezizomycotina</taxon>
        <taxon>Pezizomycetes</taxon>
        <taxon>Pezizales</taxon>
        <taxon>Pezizaceae</taxon>
        <taxon>Terfezia</taxon>
    </lineage>
</organism>
<keyword evidence="3" id="KW-1185">Reference proteome</keyword>
<dbReference type="OrthoDB" id="432483at2759"/>
<dbReference type="STRING" id="1051890.A0A3N4M3T7"/>
<feature type="compositionally biased region" description="Polar residues" evidence="1">
    <location>
        <begin position="197"/>
        <end position="211"/>
    </location>
</feature>
<evidence type="ECO:0000313" key="2">
    <source>
        <dbReference type="EMBL" id="RPB24975.1"/>
    </source>
</evidence>
<gene>
    <name evidence="2" type="ORF">L211DRAFT_132337</name>
</gene>
<proteinExistence type="predicted"/>
<protein>
    <recommendedName>
        <fullName evidence="4">Fungal N-terminal domain-containing protein</fullName>
    </recommendedName>
</protein>
<accession>A0A3N4M3T7</accession>
<dbReference type="AlphaFoldDB" id="A0A3N4M3T7"/>
<sequence>MGDALSIAASVSGLITISAQIVGMAKELVDKVKDAPETMMRVREEVESMQPIFYQVQLLLNGDGSRLNHGNLIMISVRELMSTLTGCVIVYTWLERKVNEVCGFNDPTTASAAWKRAGVITDRVKWGLWEHKDIMVIITELQQQRLRLNLMLTIITCTSTTEASEVQARLMQLCRGILQSNDAQPVLNWDRQDEQAQVGSSAVSTRPSSAISHRLDNRGTSDNTSIMSQRSTFSFRLGRPAYIDDLKASRAYKRLRHFGRGIDSSAESTFSFDSDGTGSWSMLSDITLGDLSVSQIAVLNLPIELADTP</sequence>
<feature type="region of interest" description="Disordered" evidence="1">
    <location>
        <begin position="197"/>
        <end position="224"/>
    </location>
</feature>
<evidence type="ECO:0000313" key="3">
    <source>
        <dbReference type="Proteomes" id="UP000267821"/>
    </source>
</evidence>
<evidence type="ECO:0000256" key="1">
    <source>
        <dbReference type="SAM" id="MobiDB-lite"/>
    </source>
</evidence>
<evidence type="ECO:0008006" key="4">
    <source>
        <dbReference type="Google" id="ProtNLM"/>
    </source>
</evidence>
<dbReference type="EMBL" id="ML121539">
    <property type="protein sequence ID" value="RPB24975.1"/>
    <property type="molecule type" value="Genomic_DNA"/>
</dbReference>
<dbReference type="InParanoid" id="A0A3N4M3T7"/>
<name>A0A3N4M3T7_9PEZI</name>
<dbReference type="Proteomes" id="UP000267821">
    <property type="component" value="Unassembled WGS sequence"/>
</dbReference>
<reference evidence="2 3" key="1">
    <citation type="journal article" date="2018" name="Nat. Ecol. Evol.">
        <title>Pezizomycetes genomes reveal the molecular basis of ectomycorrhizal truffle lifestyle.</title>
        <authorList>
            <person name="Murat C."/>
            <person name="Payen T."/>
            <person name="Noel B."/>
            <person name="Kuo A."/>
            <person name="Morin E."/>
            <person name="Chen J."/>
            <person name="Kohler A."/>
            <person name="Krizsan K."/>
            <person name="Balestrini R."/>
            <person name="Da Silva C."/>
            <person name="Montanini B."/>
            <person name="Hainaut M."/>
            <person name="Levati E."/>
            <person name="Barry K.W."/>
            <person name="Belfiori B."/>
            <person name="Cichocki N."/>
            <person name="Clum A."/>
            <person name="Dockter R.B."/>
            <person name="Fauchery L."/>
            <person name="Guy J."/>
            <person name="Iotti M."/>
            <person name="Le Tacon F."/>
            <person name="Lindquist E.A."/>
            <person name="Lipzen A."/>
            <person name="Malagnac F."/>
            <person name="Mello A."/>
            <person name="Molinier V."/>
            <person name="Miyauchi S."/>
            <person name="Poulain J."/>
            <person name="Riccioni C."/>
            <person name="Rubini A."/>
            <person name="Sitrit Y."/>
            <person name="Splivallo R."/>
            <person name="Traeger S."/>
            <person name="Wang M."/>
            <person name="Zifcakova L."/>
            <person name="Wipf D."/>
            <person name="Zambonelli A."/>
            <person name="Paolocci F."/>
            <person name="Nowrousian M."/>
            <person name="Ottonello S."/>
            <person name="Baldrian P."/>
            <person name="Spatafora J.W."/>
            <person name="Henrissat B."/>
            <person name="Nagy L.G."/>
            <person name="Aury J.M."/>
            <person name="Wincker P."/>
            <person name="Grigoriev I.V."/>
            <person name="Bonfante P."/>
            <person name="Martin F.M."/>
        </authorList>
    </citation>
    <scope>NUCLEOTIDE SEQUENCE [LARGE SCALE GENOMIC DNA]</scope>
    <source>
        <strain evidence="2 3">ATCC MYA-4762</strain>
    </source>
</reference>